<evidence type="ECO:0000256" key="1">
    <source>
        <dbReference type="SAM" id="MobiDB-lite"/>
    </source>
</evidence>
<evidence type="ECO:0000313" key="2">
    <source>
        <dbReference type="EMBL" id="SFM96499.1"/>
    </source>
</evidence>
<dbReference type="Proteomes" id="UP000199048">
    <property type="component" value="Unassembled WGS sequence"/>
</dbReference>
<feature type="compositionally biased region" description="Polar residues" evidence="1">
    <location>
        <begin position="1"/>
        <end position="11"/>
    </location>
</feature>
<name>A0A1I4V5M0_9HYPH</name>
<keyword evidence="3" id="KW-1185">Reference proteome</keyword>
<dbReference type="RefSeq" id="WP_244537430.1">
    <property type="nucleotide sequence ID" value="NZ_FOTK01000088.1"/>
</dbReference>
<protein>
    <submittedName>
        <fullName evidence="2">Uncharacterized protein</fullName>
    </submittedName>
</protein>
<proteinExistence type="predicted"/>
<reference evidence="3" key="1">
    <citation type="submission" date="2016-10" db="EMBL/GenBank/DDBJ databases">
        <authorList>
            <person name="Varghese N."/>
            <person name="Submissions S."/>
        </authorList>
    </citation>
    <scope>NUCLEOTIDE SEQUENCE [LARGE SCALE GENOMIC DNA]</scope>
    <source>
        <strain evidence="3">BL36</strain>
    </source>
</reference>
<sequence length="127" mass="13562">MSRRPNVSQTLAMKAAAAAAREVEQDEAPPEPVGAPEPEPEPVVARATTATEIHQPVSPAGEGRVNSKPIGRPKGRRDVAARQTVYLDDARHAALARIAEDRGRSIHSLILEGIDHVIGKPSAKGWQ</sequence>
<dbReference type="AlphaFoldDB" id="A0A1I4V5M0"/>
<dbReference type="CDD" id="cd21631">
    <property type="entry name" value="RHH_CopG_NikR-like"/>
    <property type="match status" value="1"/>
</dbReference>
<dbReference type="STRING" id="582667.SAMN05192568_10886"/>
<evidence type="ECO:0000313" key="3">
    <source>
        <dbReference type="Proteomes" id="UP000199048"/>
    </source>
</evidence>
<gene>
    <name evidence="2" type="ORF">SAMN05192568_10886</name>
</gene>
<accession>A0A1I4V5M0</accession>
<dbReference type="EMBL" id="FOTK01000088">
    <property type="protein sequence ID" value="SFM96499.1"/>
    <property type="molecule type" value="Genomic_DNA"/>
</dbReference>
<feature type="region of interest" description="Disordered" evidence="1">
    <location>
        <begin position="1"/>
        <end position="79"/>
    </location>
</feature>
<organism evidence="2 3">
    <name type="scientific">Methylobacterium pseudosasicola</name>
    <dbReference type="NCBI Taxonomy" id="582667"/>
    <lineage>
        <taxon>Bacteria</taxon>
        <taxon>Pseudomonadati</taxon>
        <taxon>Pseudomonadota</taxon>
        <taxon>Alphaproteobacteria</taxon>
        <taxon>Hyphomicrobiales</taxon>
        <taxon>Methylobacteriaceae</taxon>
        <taxon>Methylobacterium</taxon>
    </lineage>
</organism>